<protein>
    <submittedName>
        <fullName evidence="1">Glyoxalase</fullName>
    </submittedName>
</protein>
<organism evidence="1 2">
    <name type="scientific">Euzebyella marina</name>
    <dbReference type="NCBI Taxonomy" id="1761453"/>
    <lineage>
        <taxon>Bacteria</taxon>
        <taxon>Pseudomonadati</taxon>
        <taxon>Bacteroidota</taxon>
        <taxon>Flavobacteriia</taxon>
        <taxon>Flavobacteriales</taxon>
        <taxon>Flavobacteriaceae</taxon>
        <taxon>Euzebyella</taxon>
    </lineage>
</organism>
<dbReference type="EMBL" id="CP032050">
    <property type="protein sequence ID" value="AYN68056.1"/>
    <property type="molecule type" value="Genomic_DNA"/>
</dbReference>
<dbReference type="OrthoDB" id="1271679at2"/>
<dbReference type="KEGG" id="emar:D1013_12070"/>
<sequence length="135" mass="15799">MSDRTQSLLRIRPEIPSAIVHDGMSADEQFQNGTLRPVIKLQNELFIAVFKNYIAKHKNSFYELSLNKRFLYIENAIQKDIKFRNSLKGIVIGQFTAEEYEIYIKNSSSLNKRMMNMVINRLKDQIQLFEEPALV</sequence>
<evidence type="ECO:0000313" key="2">
    <source>
        <dbReference type="Proteomes" id="UP000276309"/>
    </source>
</evidence>
<keyword evidence="2" id="KW-1185">Reference proteome</keyword>
<name>A0A3G2L755_9FLAO</name>
<gene>
    <name evidence="1" type="ORF">D1013_12070</name>
</gene>
<accession>A0A3G2L755</accession>
<dbReference type="Proteomes" id="UP000276309">
    <property type="component" value="Chromosome"/>
</dbReference>
<reference evidence="1 2" key="1">
    <citation type="submission" date="2018-08" db="EMBL/GenBank/DDBJ databases">
        <title>The reduced genetic potential of extracellular carbohydrate catabolism in Euzebyella marina RN62, a Flavobacteriia bacterium isolated from the hadal water.</title>
        <authorList>
            <person name="Xue C."/>
        </authorList>
    </citation>
    <scope>NUCLEOTIDE SEQUENCE [LARGE SCALE GENOMIC DNA]</scope>
    <source>
        <strain evidence="1 2">RN62</strain>
    </source>
</reference>
<dbReference type="AlphaFoldDB" id="A0A3G2L755"/>
<evidence type="ECO:0000313" key="1">
    <source>
        <dbReference type="EMBL" id="AYN68056.1"/>
    </source>
</evidence>
<proteinExistence type="predicted"/>
<dbReference type="RefSeq" id="WP_121849071.1">
    <property type="nucleotide sequence ID" value="NZ_CP032050.1"/>
</dbReference>